<evidence type="ECO:0000313" key="4">
    <source>
        <dbReference type="EMBL" id="KAF7835552.1"/>
    </source>
</evidence>
<dbReference type="InterPro" id="IPR019775">
    <property type="entry name" value="WD40_repeat_CS"/>
</dbReference>
<dbReference type="PANTHER" id="PTHR44083">
    <property type="entry name" value="TOPLESS-RELATED PROTEIN 1-RELATED"/>
    <property type="match status" value="1"/>
</dbReference>
<dbReference type="PROSITE" id="PS00678">
    <property type="entry name" value="WD_REPEATS_1"/>
    <property type="match status" value="1"/>
</dbReference>
<dbReference type="AlphaFoldDB" id="A0A834WZK4"/>
<dbReference type="GO" id="GO:0006355">
    <property type="term" value="P:regulation of DNA-templated transcription"/>
    <property type="evidence" value="ECO:0007669"/>
    <property type="project" value="InterPro"/>
</dbReference>
<dbReference type="Gene3D" id="2.130.10.10">
    <property type="entry name" value="YVTN repeat-like/Quinoprotein amine dehydrogenase"/>
    <property type="match status" value="1"/>
</dbReference>
<dbReference type="SMART" id="SM00320">
    <property type="entry name" value="WD40"/>
    <property type="match status" value="1"/>
</dbReference>
<feature type="repeat" description="WD" evidence="3">
    <location>
        <begin position="42"/>
        <end position="85"/>
    </location>
</feature>
<comment type="caution">
    <text evidence="4">The sequence shown here is derived from an EMBL/GenBank/DDBJ whole genome shotgun (WGS) entry which is preliminary data.</text>
</comment>
<dbReference type="InterPro" id="IPR001680">
    <property type="entry name" value="WD40_rpt"/>
</dbReference>
<sequence length="137" mass="15148">MPGDSNSPQEVSLEKDSYVSVNKVIWNPDGVYFGKGIELLTVEAHDGNVNDIAFSTVNDQFFIITCGDNKTVKVWDVTSGDKCYTFDGHDAPVCSICPHKKEQVNAWLYDMSGARVDITAPGFQYAKLAYSADDERL</sequence>
<evidence type="ECO:0000256" key="2">
    <source>
        <dbReference type="ARBA" id="ARBA00022737"/>
    </source>
</evidence>
<dbReference type="Proteomes" id="UP000634136">
    <property type="component" value="Unassembled WGS sequence"/>
</dbReference>
<protein>
    <submittedName>
        <fullName evidence="4">Topless-related protein 1-like</fullName>
    </submittedName>
</protein>
<dbReference type="EMBL" id="JAAIUW010000004">
    <property type="protein sequence ID" value="KAF7835552.1"/>
    <property type="molecule type" value="Genomic_DNA"/>
</dbReference>
<evidence type="ECO:0000256" key="1">
    <source>
        <dbReference type="ARBA" id="ARBA00022574"/>
    </source>
</evidence>
<dbReference type="PROSITE" id="PS50294">
    <property type="entry name" value="WD_REPEATS_REGION"/>
    <property type="match status" value="1"/>
</dbReference>
<reference evidence="4" key="1">
    <citation type="submission" date="2020-09" db="EMBL/GenBank/DDBJ databases">
        <title>Genome-Enabled Discovery of Anthraquinone Biosynthesis in Senna tora.</title>
        <authorList>
            <person name="Kang S.-H."/>
            <person name="Pandey R.P."/>
            <person name="Lee C.-M."/>
            <person name="Sim J.-S."/>
            <person name="Jeong J.-T."/>
            <person name="Choi B.-S."/>
            <person name="Jung M."/>
            <person name="Ginzburg D."/>
            <person name="Zhao K."/>
            <person name="Won S.Y."/>
            <person name="Oh T.-J."/>
            <person name="Yu Y."/>
            <person name="Kim N.-H."/>
            <person name="Lee O.R."/>
            <person name="Lee T.-H."/>
            <person name="Bashyal P."/>
            <person name="Kim T.-S."/>
            <person name="Lee W.-H."/>
            <person name="Kawkins C."/>
            <person name="Kim C.-K."/>
            <person name="Kim J.S."/>
            <person name="Ahn B.O."/>
            <person name="Rhee S.Y."/>
            <person name="Sohng J.K."/>
        </authorList>
    </citation>
    <scope>NUCLEOTIDE SEQUENCE</scope>
    <source>
        <tissue evidence="4">Leaf</tissue>
    </source>
</reference>
<accession>A0A834WZK4</accession>
<dbReference type="Pfam" id="PF00400">
    <property type="entry name" value="WD40"/>
    <property type="match status" value="1"/>
</dbReference>
<proteinExistence type="predicted"/>
<evidence type="ECO:0000256" key="3">
    <source>
        <dbReference type="PROSITE-ProRule" id="PRU00221"/>
    </source>
</evidence>
<name>A0A834WZK4_9FABA</name>
<dbReference type="SUPFAM" id="SSF50978">
    <property type="entry name" value="WD40 repeat-like"/>
    <property type="match status" value="1"/>
</dbReference>
<evidence type="ECO:0000313" key="5">
    <source>
        <dbReference type="Proteomes" id="UP000634136"/>
    </source>
</evidence>
<dbReference type="InterPro" id="IPR027728">
    <property type="entry name" value="Topless_fam"/>
</dbReference>
<dbReference type="OrthoDB" id="1743797at2759"/>
<gene>
    <name evidence="4" type="ORF">G2W53_010411</name>
</gene>
<keyword evidence="1 3" id="KW-0853">WD repeat</keyword>
<dbReference type="InterPro" id="IPR036322">
    <property type="entry name" value="WD40_repeat_dom_sf"/>
</dbReference>
<organism evidence="4 5">
    <name type="scientific">Senna tora</name>
    <dbReference type="NCBI Taxonomy" id="362788"/>
    <lineage>
        <taxon>Eukaryota</taxon>
        <taxon>Viridiplantae</taxon>
        <taxon>Streptophyta</taxon>
        <taxon>Embryophyta</taxon>
        <taxon>Tracheophyta</taxon>
        <taxon>Spermatophyta</taxon>
        <taxon>Magnoliopsida</taxon>
        <taxon>eudicotyledons</taxon>
        <taxon>Gunneridae</taxon>
        <taxon>Pentapetalae</taxon>
        <taxon>rosids</taxon>
        <taxon>fabids</taxon>
        <taxon>Fabales</taxon>
        <taxon>Fabaceae</taxon>
        <taxon>Caesalpinioideae</taxon>
        <taxon>Cassia clade</taxon>
        <taxon>Senna</taxon>
    </lineage>
</organism>
<keyword evidence="5" id="KW-1185">Reference proteome</keyword>
<dbReference type="PROSITE" id="PS50082">
    <property type="entry name" value="WD_REPEATS_2"/>
    <property type="match status" value="1"/>
</dbReference>
<dbReference type="InterPro" id="IPR015943">
    <property type="entry name" value="WD40/YVTN_repeat-like_dom_sf"/>
</dbReference>
<keyword evidence="2" id="KW-0677">Repeat</keyword>
<dbReference type="PANTHER" id="PTHR44083:SF30">
    <property type="entry name" value="TOPLESS-LIKE PROTEIN"/>
    <property type="match status" value="1"/>
</dbReference>